<dbReference type="Proteomes" id="UP000299102">
    <property type="component" value="Unassembled WGS sequence"/>
</dbReference>
<feature type="region of interest" description="Disordered" evidence="1">
    <location>
        <begin position="1"/>
        <end position="52"/>
    </location>
</feature>
<sequence>MIHREHHTLSPKSRPPENEPRNHEAKKRNEWGFINLQQPTPPSNSSLPPSDIHPFYKRPATHWLLLRGCERPWAAMTTQLLYGGLYARLSLEHTIKKHDAPL</sequence>
<gene>
    <name evidence="2" type="ORF">EVAR_71244_1</name>
</gene>
<reference evidence="2 3" key="1">
    <citation type="journal article" date="2019" name="Commun. Biol.">
        <title>The bagworm genome reveals a unique fibroin gene that provides high tensile strength.</title>
        <authorList>
            <person name="Kono N."/>
            <person name="Nakamura H."/>
            <person name="Ohtoshi R."/>
            <person name="Tomita M."/>
            <person name="Numata K."/>
            <person name="Arakawa K."/>
        </authorList>
    </citation>
    <scope>NUCLEOTIDE SEQUENCE [LARGE SCALE GENOMIC DNA]</scope>
</reference>
<dbReference type="AlphaFoldDB" id="A0A4C2A6K3"/>
<name>A0A4C2A6K3_EUMVA</name>
<feature type="compositionally biased region" description="Low complexity" evidence="1">
    <location>
        <begin position="35"/>
        <end position="50"/>
    </location>
</feature>
<feature type="compositionally biased region" description="Basic and acidic residues" evidence="1">
    <location>
        <begin position="14"/>
        <end position="30"/>
    </location>
</feature>
<dbReference type="EMBL" id="BGZK01002562">
    <property type="protein sequence ID" value="GBP94923.1"/>
    <property type="molecule type" value="Genomic_DNA"/>
</dbReference>
<accession>A0A4C2A6K3</accession>
<evidence type="ECO:0000313" key="2">
    <source>
        <dbReference type="EMBL" id="GBP94923.1"/>
    </source>
</evidence>
<evidence type="ECO:0000313" key="3">
    <source>
        <dbReference type="Proteomes" id="UP000299102"/>
    </source>
</evidence>
<keyword evidence="3" id="KW-1185">Reference proteome</keyword>
<evidence type="ECO:0000256" key="1">
    <source>
        <dbReference type="SAM" id="MobiDB-lite"/>
    </source>
</evidence>
<organism evidence="2 3">
    <name type="scientific">Eumeta variegata</name>
    <name type="common">Bagworm moth</name>
    <name type="synonym">Eumeta japonica</name>
    <dbReference type="NCBI Taxonomy" id="151549"/>
    <lineage>
        <taxon>Eukaryota</taxon>
        <taxon>Metazoa</taxon>
        <taxon>Ecdysozoa</taxon>
        <taxon>Arthropoda</taxon>
        <taxon>Hexapoda</taxon>
        <taxon>Insecta</taxon>
        <taxon>Pterygota</taxon>
        <taxon>Neoptera</taxon>
        <taxon>Endopterygota</taxon>
        <taxon>Lepidoptera</taxon>
        <taxon>Glossata</taxon>
        <taxon>Ditrysia</taxon>
        <taxon>Tineoidea</taxon>
        <taxon>Psychidae</taxon>
        <taxon>Oiketicinae</taxon>
        <taxon>Eumeta</taxon>
    </lineage>
</organism>
<proteinExistence type="predicted"/>
<protein>
    <submittedName>
        <fullName evidence="2">Uncharacterized protein</fullName>
    </submittedName>
</protein>
<comment type="caution">
    <text evidence="2">The sequence shown here is derived from an EMBL/GenBank/DDBJ whole genome shotgun (WGS) entry which is preliminary data.</text>
</comment>